<accession>A0ABN2HRX9</accession>
<gene>
    <name evidence="1" type="ORF">GCM10009765_47280</name>
</gene>
<proteinExistence type="predicted"/>
<dbReference type="Proteomes" id="UP001500618">
    <property type="component" value="Unassembled WGS sequence"/>
</dbReference>
<protein>
    <submittedName>
        <fullName evidence="1">Uncharacterized protein</fullName>
    </submittedName>
</protein>
<comment type="caution">
    <text evidence="1">The sequence shown here is derived from an EMBL/GenBank/DDBJ whole genome shotgun (WGS) entry which is preliminary data.</text>
</comment>
<reference evidence="1 2" key="1">
    <citation type="journal article" date="2019" name="Int. J. Syst. Evol. Microbiol.">
        <title>The Global Catalogue of Microorganisms (GCM) 10K type strain sequencing project: providing services to taxonomists for standard genome sequencing and annotation.</title>
        <authorList>
            <consortium name="The Broad Institute Genomics Platform"/>
            <consortium name="The Broad Institute Genome Sequencing Center for Infectious Disease"/>
            <person name="Wu L."/>
            <person name="Ma J."/>
        </authorList>
    </citation>
    <scope>NUCLEOTIDE SEQUENCE [LARGE SCALE GENOMIC DNA]</scope>
    <source>
        <strain evidence="1 2">JCM 14718</strain>
    </source>
</reference>
<name>A0ABN2HRX9_9ACTN</name>
<dbReference type="EMBL" id="BAAANY010000019">
    <property type="protein sequence ID" value="GAA1692495.1"/>
    <property type="molecule type" value="Genomic_DNA"/>
</dbReference>
<sequence length="156" mass="17004">MTDDAAEVLNAFRAYTEPRDGLGDNSFKVACSFDEPATDVEIASAWPGAEVPGELAQVWSTSRQSRLFEDVDYGQWGLVLLSPEGAAERTMQERGQRSGDCRDDDVVIGEFLGDQELVVFAPSEGDGRRVLVALPMDDRPDWYSAAPASPSSWIAT</sequence>
<evidence type="ECO:0000313" key="1">
    <source>
        <dbReference type="EMBL" id="GAA1692495.1"/>
    </source>
</evidence>
<organism evidence="1 2">
    <name type="scientific">Fodinicola feengrottensis</name>
    <dbReference type="NCBI Taxonomy" id="435914"/>
    <lineage>
        <taxon>Bacteria</taxon>
        <taxon>Bacillati</taxon>
        <taxon>Actinomycetota</taxon>
        <taxon>Actinomycetes</taxon>
        <taxon>Mycobacteriales</taxon>
        <taxon>Fodinicola</taxon>
    </lineage>
</organism>
<dbReference type="RefSeq" id="WP_344312640.1">
    <property type="nucleotide sequence ID" value="NZ_BAAANY010000019.1"/>
</dbReference>
<evidence type="ECO:0000313" key="2">
    <source>
        <dbReference type="Proteomes" id="UP001500618"/>
    </source>
</evidence>
<keyword evidence="2" id="KW-1185">Reference proteome</keyword>